<accession>A0A1A6GFH8</accession>
<name>A0A1A6GFH8_NEOLE</name>
<protein>
    <submittedName>
        <fullName evidence="1">Uncharacterized protein</fullName>
    </submittedName>
</protein>
<sequence length="67" mass="7788">MNPHLHPRHYHGCYGDIMTMETFGAPCDINNLMNCAKNTFYSLLGFYQKKLRQSRESFPRGILFSTS</sequence>
<dbReference type="Proteomes" id="UP000092124">
    <property type="component" value="Unassembled WGS sequence"/>
</dbReference>
<proteinExistence type="predicted"/>
<feature type="non-terminal residue" evidence="1">
    <location>
        <position position="67"/>
    </location>
</feature>
<dbReference type="STRING" id="56216.A0A1A6GFH8"/>
<comment type="caution">
    <text evidence="1">The sequence shown here is derived from an EMBL/GenBank/DDBJ whole genome shotgun (WGS) entry which is preliminary data.</text>
</comment>
<keyword evidence="2" id="KW-1185">Reference proteome</keyword>
<reference evidence="1 2" key="1">
    <citation type="submission" date="2016-06" db="EMBL/GenBank/DDBJ databases">
        <title>The Draft Genome Sequence and Annotation of the Desert Woodrat Neotoma lepida.</title>
        <authorList>
            <person name="Campbell M."/>
            <person name="Oakeson K.F."/>
            <person name="Yandell M."/>
            <person name="Halpert J.R."/>
            <person name="Dearing D."/>
        </authorList>
    </citation>
    <scope>NUCLEOTIDE SEQUENCE [LARGE SCALE GENOMIC DNA]</scope>
    <source>
        <strain evidence="1">417</strain>
        <tissue evidence="1">Liver</tissue>
    </source>
</reference>
<evidence type="ECO:0000313" key="2">
    <source>
        <dbReference type="Proteomes" id="UP000092124"/>
    </source>
</evidence>
<dbReference type="AlphaFoldDB" id="A0A1A6GFH8"/>
<organism evidence="1 2">
    <name type="scientific">Neotoma lepida</name>
    <name type="common">Desert woodrat</name>
    <dbReference type="NCBI Taxonomy" id="56216"/>
    <lineage>
        <taxon>Eukaryota</taxon>
        <taxon>Metazoa</taxon>
        <taxon>Chordata</taxon>
        <taxon>Craniata</taxon>
        <taxon>Vertebrata</taxon>
        <taxon>Euteleostomi</taxon>
        <taxon>Mammalia</taxon>
        <taxon>Eutheria</taxon>
        <taxon>Euarchontoglires</taxon>
        <taxon>Glires</taxon>
        <taxon>Rodentia</taxon>
        <taxon>Myomorpha</taxon>
        <taxon>Muroidea</taxon>
        <taxon>Cricetidae</taxon>
        <taxon>Neotominae</taxon>
        <taxon>Neotoma</taxon>
    </lineage>
</organism>
<dbReference type="OrthoDB" id="10021790at2759"/>
<dbReference type="EMBL" id="LZPO01097161">
    <property type="protein sequence ID" value="OBS64609.1"/>
    <property type="molecule type" value="Genomic_DNA"/>
</dbReference>
<gene>
    <name evidence="1" type="ORF">A6R68_06857</name>
</gene>
<evidence type="ECO:0000313" key="1">
    <source>
        <dbReference type="EMBL" id="OBS64609.1"/>
    </source>
</evidence>